<dbReference type="Proteomes" id="UP000325273">
    <property type="component" value="Unassembled WGS sequence"/>
</dbReference>
<feature type="transmembrane region" description="Helical" evidence="10">
    <location>
        <begin position="20"/>
        <end position="42"/>
    </location>
</feature>
<dbReference type="AlphaFoldDB" id="A0A5B0H7Q8"/>
<accession>A0A5B0H7Q8</accession>
<feature type="transmembrane region" description="Helical" evidence="10">
    <location>
        <begin position="198"/>
        <end position="221"/>
    </location>
</feature>
<comment type="caution">
    <text evidence="12">The sequence shown here is derived from an EMBL/GenBank/DDBJ whole genome shotgun (WGS) entry which is preliminary data.</text>
</comment>
<evidence type="ECO:0000256" key="2">
    <source>
        <dbReference type="ARBA" id="ARBA00010072"/>
    </source>
</evidence>
<evidence type="ECO:0000259" key="11">
    <source>
        <dbReference type="PROSITE" id="PS50928"/>
    </source>
</evidence>
<comment type="subcellular location">
    <subcellularLocation>
        <location evidence="1">Cell inner membrane</location>
        <topology evidence="1">Multi-pass membrane protein</topology>
    </subcellularLocation>
    <subcellularLocation>
        <location evidence="10">Cell membrane</location>
        <topology evidence="10">Multi-pass membrane protein</topology>
    </subcellularLocation>
</comment>
<dbReference type="PANTHER" id="PTHR30450">
    <property type="entry name" value="ABC TRANSPORTER PERMEASE"/>
    <property type="match status" value="1"/>
</dbReference>
<evidence type="ECO:0000313" key="13">
    <source>
        <dbReference type="Proteomes" id="UP000325273"/>
    </source>
</evidence>
<comment type="subunit">
    <text evidence="9">The HisPMQJ complex is composed of two ATP-binding proteins (HisP), two transmembrane proteins (HisM and HisQ) and a solute-binding protein (HisJ). The HisPMQ-ArgT complex is composed of two ATP-binding proteins (HisP), two transmembrane proteins (HisM and HisQ) and a solute-binding protein (ArgT).</text>
</comment>
<keyword evidence="7 10" id="KW-0472">Membrane</keyword>
<dbReference type="PROSITE" id="PS50928">
    <property type="entry name" value="ABC_TM1"/>
    <property type="match status" value="1"/>
</dbReference>
<comment type="similarity">
    <text evidence="2">Belongs to the binding-protein-dependent transport system permease family. HisMQ subfamily.</text>
</comment>
<dbReference type="GO" id="GO:0022857">
    <property type="term" value="F:transmembrane transporter activity"/>
    <property type="evidence" value="ECO:0007669"/>
    <property type="project" value="InterPro"/>
</dbReference>
<dbReference type="NCBIfam" id="TIGR01726">
    <property type="entry name" value="HEQRo_perm_3TM"/>
    <property type="match status" value="1"/>
</dbReference>
<proteinExistence type="inferred from homology"/>
<evidence type="ECO:0000256" key="10">
    <source>
        <dbReference type="RuleBase" id="RU363032"/>
    </source>
</evidence>
<dbReference type="InterPro" id="IPR010065">
    <property type="entry name" value="AA_ABC_transptr_permease_3TM"/>
</dbReference>
<dbReference type="InterPro" id="IPR035906">
    <property type="entry name" value="MetI-like_sf"/>
</dbReference>
<keyword evidence="13" id="KW-1185">Reference proteome</keyword>
<keyword evidence="3 10" id="KW-0813">Transport</keyword>
<dbReference type="Gene3D" id="1.10.3720.10">
    <property type="entry name" value="MetI-like"/>
    <property type="match status" value="1"/>
</dbReference>
<evidence type="ECO:0000256" key="1">
    <source>
        <dbReference type="ARBA" id="ARBA00004429"/>
    </source>
</evidence>
<sequence>MIEIIQQYWRNFLFTDGYRYTGLVVTLWLLVASIAAGFVLALPLSIARTSSNRWLARCIGLYTYVFRGTPLYVQLMLCYSGLYGLHVVQMHALLADFFRSAMNCTLLAFALNECAYMTEILAGAIRSVPYGEVEAARATGMSRYTLYRRVLIPSAIRRALPMCGNEVILMLHSTTLAFTATIPDLMKVTRDVNSATYASFSAFGIAAVLYATVAFTLVWGFRRLEERGLSFLKPAAAGRQQRHR</sequence>
<evidence type="ECO:0000256" key="7">
    <source>
        <dbReference type="ARBA" id="ARBA00023136"/>
    </source>
</evidence>
<reference evidence="12 13" key="1">
    <citation type="submission" date="2019-08" db="EMBL/GenBank/DDBJ databases">
        <title>Paraburkholderia sp. DCY113.</title>
        <authorList>
            <person name="Kang J."/>
        </authorList>
    </citation>
    <scope>NUCLEOTIDE SEQUENCE [LARGE SCALE GENOMIC DNA]</scope>
    <source>
        <strain evidence="12 13">DCY113</strain>
    </source>
</reference>
<gene>
    <name evidence="12" type="ORF">FVF58_17250</name>
</gene>
<dbReference type="PANTHER" id="PTHR30450:SF5">
    <property type="entry name" value="HISTIDINE TRANSPORT SYSTEM PERMEASE PROTEIN HISM"/>
    <property type="match status" value="1"/>
</dbReference>
<name>A0A5B0H7Q8_9BURK</name>
<evidence type="ECO:0000256" key="8">
    <source>
        <dbReference type="ARBA" id="ARBA00039779"/>
    </source>
</evidence>
<evidence type="ECO:0000256" key="9">
    <source>
        <dbReference type="ARBA" id="ARBA00046835"/>
    </source>
</evidence>
<evidence type="ECO:0000256" key="4">
    <source>
        <dbReference type="ARBA" id="ARBA00022475"/>
    </source>
</evidence>
<dbReference type="Pfam" id="PF00528">
    <property type="entry name" value="BPD_transp_1"/>
    <property type="match status" value="1"/>
</dbReference>
<evidence type="ECO:0000256" key="6">
    <source>
        <dbReference type="ARBA" id="ARBA00022989"/>
    </source>
</evidence>
<feature type="transmembrane region" description="Helical" evidence="10">
    <location>
        <begin position="79"/>
        <end position="98"/>
    </location>
</feature>
<evidence type="ECO:0000313" key="12">
    <source>
        <dbReference type="EMBL" id="KAA1011132.1"/>
    </source>
</evidence>
<organism evidence="12 13">
    <name type="scientific">Paraburkholderia panacisoli</name>
    <dbReference type="NCBI Taxonomy" id="2603818"/>
    <lineage>
        <taxon>Bacteria</taxon>
        <taxon>Pseudomonadati</taxon>
        <taxon>Pseudomonadota</taxon>
        <taxon>Betaproteobacteria</taxon>
        <taxon>Burkholderiales</taxon>
        <taxon>Burkholderiaceae</taxon>
        <taxon>Paraburkholderia</taxon>
    </lineage>
</organism>
<keyword evidence="4" id="KW-1003">Cell membrane</keyword>
<evidence type="ECO:0000256" key="5">
    <source>
        <dbReference type="ARBA" id="ARBA00022692"/>
    </source>
</evidence>
<keyword evidence="5 10" id="KW-0812">Transmembrane</keyword>
<dbReference type="InterPro" id="IPR051322">
    <property type="entry name" value="AA_ABC_Transporter_Permease"/>
</dbReference>
<dbReference type="RefSeq" id="WP_149671077.1">
    <property type="nucleotide sequence ID" value="NZ_VTUZ01000010.1"/>
</dbReference>
<dbReference type="GO" id="GO:0006865">
    <property type="term" value="P:amino acid transport"/>
    <property type="evidence" value="ECO:0007669"/>
    <property type="project" value="TreeGrafter"/>
</dbReference>
<dbReference type="InterPro" id="IPR000515">
    <property type="entry name" value="MetI-like"/>
</dbReference>
<dbReference type="SUPFAM" id="SSF161098">
    <property type="entry name" value="MetI-like"/>
    <property type="match status" value="1"/>
</dbReference>
<dbReference type="NCBIfam" id="NF011651">
    <property type="entry name" value="PRK15069.1"/>
    <property type="match status" value="1"/>
</dbReference>
<keyword evidence="6 10" id="KW-1133">Transmembrane helix</keyword>
<feature type="domain" description="ABC transmembrane type-1" evidence="11">
    <location>
        <begin position="23"/>
        <end position="218"/>
    </location>
</feature>
<dbReference type="CDD" id="cd06261">
    <property type="entry name" value="TM_PBP2"/>
    <property type="match status" value="1"/>
</dbReference>
<protein>
    <recommendedName>
        <fullName evidence="8">Histidine/lysine/arginine/ornithine transport system permease protein HisM</fullName>
    </recommendedName>
</protein>
<dbReference type="EMBL" id="VTUZ01000010">
    <property type="protein sequence ID" value="KAA1011132.1"/>
    <property type="molecule type" value="Genomic_DNA"/>
</dbReference>
<evidence type="ECO:0000256" key="3">
    <source>
        <dbReference type="ARBA" id="ARBA00022448"/>
    </source>
</evidence>
<dbReference type="GO" id="GO:0043190">
    <property type="term" value="C:ATP-binding cassette (ABC) transporter complex"/>
    <property type="evidence" value="ECO:0007669"/>
    <property type="project" value="InterPro"/>
</dbReference>